<evidence type="ECO:0000313" key="6">
    <source>
        <dbReference type="EMBL" id="QNB47978.1"/>
    </source>
</evidence>
<dbReference type="Pfam" id="PF01068">
    <property type="entry name" value="DNA_ligase_A_M"/>
    <property type="match status" value="1"/>
</dbReference>
<organism evidence="6 7">
    <name type="scientific">Thermanaerosceptrum fracticalcis</name>
    <dbReference type="NCBI Taxonomy" id="1712410"/>
    <lineage>
        <taxon>Bacteria</taxon>
        <taxon>Bacillati</taxon>
        <taxon>Bacillota</taxon>
        <taxon>Clostridia</taxon>
        <taxon>Eubacteriales</taxon>
        <taxon>Peptococcaceae</taxon>
        <taxon>Thermanaerosceptrum</taxon>
    </lineage>
</organism>
<dbReference type="PANTHER" id="PTHR45674">
    <property type="entry name" value="DNA LIGASE 1/3 FAMILY MEMBER"/>
    <property type="match status" value="1"/>
</dbReference>
<dbReference type="InterPro" id="IPR012340">
    <property type="entry name" value="NA-bd_OB-fold"/>
</dbReference>
<dbReference type="InterPro" id="IPR012310">
    <property type="entry name" value="DNA_ligase_ATP-dep_cent"/>
</dbReference>
<evidence type="ECO:0000256" key="1">
    <source>
        <dbReference type="ARBA" id="ARBA00007572"/>
    </source>
</evidence>
<dbReference type="InterPro" id="IPR012309">
    <property type="entry name" value="DNA_ligase_ATP-dep_C"/>
</dbReference>
<dbReference type="PROSITE" id="PS50160">
    <property type="entry name" value="DNA_LIGASE_A3"/>
    <property type="match status" value="1"/>
</dbReference>
<dbReference type="GO" id="GO:0005524">
    <property type="term" value="F:ATP binding"/>
    <property type="evidence" value="ECO:0007669"/>
    <property type="project" value="InterPro"/>
</dbReference>
<proteinExistence type="inferred from homology"/>
<dbReference type="Gene3D" id="2.40.50.140">
    <property type="entry name" value="Nucleic acid-binding proteins"/>
    <property type="match status" value="1"/>
</dbReference>
<dbReference type="Pfam" id="PF04679">
    <property type="entry name" value="DNA_ligase_A_C"/>
    <property type="match status" value="1"/>
</dbReference>
<dbReference type="InterPro" id="IPR050191">
    <property type="entry name" value="ATP-dep_DNA_ligase"/>
</dbReference>
<reference evidence="6 7" key="1">
    <citation type="journal article" date="2019" name="Front. Microbiol.">
        <title>Thermoanaerosceptrum fracticalcis gen. nov. sp. nov., a Novel Fumarate-Fermenting Microorganism From a Deep Fractured Carbonate Aquifer of the US Great Basin.</title>
        <authorList>
            <person name="Hamilton-Brehm S.D."/>
            <person name="Stewart L.E."/>
            <person name="Zavarin M."/>
            <person name="Caldwell M."/>
            <person name="Lawson P.A."/>
            <person name="Onstott T.C."/>
            <person name="Grzymski J."/>
            <person name="Neveux I."/>
            <person name="Lollar B.S."/>
            <person name="Russell C.E."/>
            <person name="Moser D.P."/>
        </authorList>
    </citation>
    <scope>NUCLEOTIDE SEQUENCE [LARGE SCALE GENOMIC DNA]</scope>
    <source>
        <strain evidence="6 7">DRI-13</strain>
    </source>
</reference>
<evidence type="ECO:0000256" key="3">
    <source>
        <dbReference type="ARBA" id="ARBA00022598"/>
    </source>
</evidence>
<evidence type="ECO:0000256" key="2">
    <source>
        <dbReference type="ARBA" id="ARBA00012727"/>
    </source>
</evidence>
<dbReference type="PROSITE" id="PS00697">
    <property type="entry name" value="DNA_LIGASE_A1"/>
    <property type="match status" value="1"/>
</dbReference>
<evidence type="ECO:0000259" key="5">
    <source>
        <dbReference type="PROSITE" id="PS50160"/>
    </source>
</evidence>
<dbReference type="Proteomes" id="UP000515847">
    <property type="component" value="Chromosome"/>
</dbReference>
<dbReference type="CDD" id="cd07906">
    <property type="entry name" value="Adenylation_DNA_ligase_LigD_LigC"/>
    <property type="match status" value="1"/>
</dbReference>
<dbReference type="GO" id="GO:0003910">
    <property type="term" value="F:DNA ligase (ATP) activity"/>
    <property type="evidence" value="ECO:0007669"/>
    <property type="project" value="UniProtKB-EC"/>
</dbReference>
<dbReference type="SUPFAM" id="SSF56091">
    <property type="entry name" value="DNA ligase/mRNA capping enzyme, catalytic domain"/>
    <property type="match status" value="1"/>
</dbReference>
<accession>A0A7G6E7C4</accession>
<dbReference type="GO" id="GO:0006310">
    <property type="term" value="P:DNA recombination"/>
    <property type="evidence" value="ECO:0007669"/>
    <property type="project" value="InterPro"/>
</dbReference>
<keyword evidence="7" id="KW-1185">Reference proteome</keyword>
<dbReference type="RefSeq" id="WP_051965461.1">
    <property type="nucleotide sequence ID" value="NZ_CP045798.1"/>
</dbReference>
<keyword evidence="3 6" id="KW-0436">Ligase</keyword>
<dbReference type="EC" id="6.5.1.1" evidence="2"/>
<dbReference type="AlphaFoldDB" id="A0A7G6E7C4"/>
<dbReference type="Gene3D" id="3.30.470.30">
    <property type="entry name" value="DNA ligase/mRNA capping enzyme"/>
    <property type="match status" value="1"/>
</dbReference>
<name>A0A7G6E7C4_THEFR</name>
<dbReference type="PANTHER" id="PTHR45674:SF4">
    <property type="entry name" value="DNA LIGASE 1"/>
    <property type="match status" value="1"/>
</dbReference>
<dbReference type="KEGG" id="tfr:BR63_17960"/>
<dbReference type="CDD" id="cd07971">
    <property type="entry name" value="OBF_DNA_ligase_LigD"/>
    <property type="match status" value="1"/>
</dbReference>
<dbReference type="SUPFAM" id="SSF50249">
    <property type="entry name" value="Nucleic acid-binding proteins"/>
    <property type="match status" value="1"/>
</dbReference>
<evidence type="ECO:0000256" key="4">
    <source>
        <dbReference type="ARBA" id="ARBA00034003"/>
    </source>
</evidence>
<gene>
    <name evidence="6" type="ORF">BR63_17960</name>
</gene>
<comment type="similarity">
    <text evidence="1">Belongs to the ATP-dependent DNA ligase family.</text>
</comment>
<protein>
    <recommendedName>
        <fullName evidence="2">DNA ligase (ATP)</fullName>
        <ecNumber evidence="2">6.5.1.1</ecNumber>
    </recommendedName>
</protein>
<comment type="catalytic activity">
    <reaction evidence="4">
        <text>ATP + (deoxyribonucleotide)n-3'-hydroxyl + 5'-phospho-(deoxyribonucleotide)m = (deoxyribonucleotide)n+m + AMP + diphosphate.</text>
        <dbReference type="EC" id="6.5.1.1"/>
    </reaction>
</comment>
<feature type="domain" description="ATP-dependent DNA ligase family profile" evidence="5">
    <location>
        <begin position="105"/>
        <end position="195"/>
    </location>
</feature>
<dbReference type="GO" id="GO:0006281">
    <property type="term" value="P:DNA repair"/>
    <property type="evidence" value="ECO:0007669"/>
    <property type="project" value="InterPro"/>
</dbReference>
<dbReference type="InterPro" id="IPR016059">
    <property type="entry name" value="DNA_ligase_ATP-dep_CS"/>
</dbReference>
<evidence type="ECO:0000313" key="7">
    <source>
        <dbReference type="Proteomes" id="UP000515847"/>
    </source>
</evidence>
<dbReference type="OrthoDB" id="9802472at2"/>
<sequence>MQLQPIIPFEPMITEQIPRGEQWIAQVKWDGVRVLTYFDGQEVRLFNRKRNERTMQFPEFVEIKRYLKASSVILDGEIIALHNGKPSFHEVMRRDGIRKPENVEKARKETPVTYMLFDVVYYNGVWVKDQSLQKRQEILMDIITPQENVQLVENFADGESLFTAIKANGMEGIVCKDLNSTYAINGKDGRWQKVKNYRDLIAVVGGVTLRDGVVNALLLGLYDHKGQLWYIGHAGTGKLTHTEWRNLTAIIKPLAVKQSPFINQPQRMKEAVWLKPKITLRIKFTEWTKGRVLRQPSIQAFVDVSPEECMFLQTNSFTQAISYGF</sequence>
<dbReference type="EMBL" id="CP045798">
    <property type="protein sequence ID" value="QNB47978.1"/>
    <property type="molecule type" value="Genomic_DNA"/>
</dbReference>